<keyword evidence="2" id="KW-1185">Reference proteome</keyword>
<dbReference type="RefSeq" id="YP_009664762.1">
    <property type="nucleotide sequence ID" value="NC_043088.1"/>
</dbReference>
<dbReference type="GeneID" id="40524850"/>
<organism evidence="1 2">
    <name type="scientific">Mint virus 2</name>
    <dbReference type="NCBI Taxonomy" id="312998"/>
    <lineage>
        <taxon>Viruses</taxon>
        <taxon>Riboviria</taxon>
        <taxon>Orthornavirae</taxon>
        <taxon>Kitrinoviricota</taxon>
        <taxon>Alsuviricetes</taxon>
        <taxon>Tymovirales</taxon>
        <taxon>Betaflexiviridae</taxon>
        <taxon>Trivirinae</taxon>
        <taxon>Vitivirus</taxon>
        <taxon>Vitivirus duomenthae</taxon>
    </lineage>
</organism>
<evidence type="ECO:0000313" key="1">
    <source>
        <dbReference type="EMBL" id="AAX07260.1"/>
    </source>
</evidence>
<dbReference type="Proteomes" id="UP000232497">
    <property type="component" value="Segment"/>
</dbReference>
<dbReference type="EMBL" id="AY913795">
    <property type="protein sequence ID" value="AAX07260.1"/>
    <property type="molecule type" value="Genomic_RNA"/>
</dbReference>
<evidence type="ECO:0000313" key="2">
    <source>
        <dbReference type="Proteomes" id="UP000232497"/>
    </source>
</evidence>
<proteinExistence type="predicted"/>
<protein>
    <submittedName>
        <fullName evidence="1">p24</fullName>
    </submittedName>
</protein>
<reference evidence="1 2" key="1">
    <citation type="journal article" date="2007" name="Arch. Virol.">
        <title>Identification, detection and transmission of a new vitivirus from Mentha.</title>
        <authorList>
            <person name="Tzanetakis I.E."/>
            <person name="Postman J.D."/>
            <person name="Martin R.R."/>
        </authorList>
    </citation>
    <scope>NUCLEOTIDE SEQUENCE [LARGE SCALE GENOMIC DNA]</scope>
    <source>
        <strain evidence="1">NCGR MEN 454.004</strain>
    </source>
</reference>
<dbReference type="KEGG" id="vg:40524850"/>
<sequence>MSRDYFKEFIGTGPGKSKSEEVGVEGKPTTELGEVCRVLVENGVGLGHFKSNPVAINKSKQLRRLGVLVLELNGYNESTFLNRLEERRREISRTPSECSVGEEKGVRERKISLVNLCKEICTTGVKGEPELELQGDQLRILLSWNRTEYSWDNNEFRPLGFRTYAFEQDRLRQYKWSLHGLNAFPNAHGRITEISGSGLRDRQRSGGCL</sequence>
<accession>Q52V14</accession>
<name>Q52V14_9VIRU</name>